<dbReference type="EC" id="1.14.11.33" evidence="7"/>
<keyword evidence="3" id="KW-0223">Dioxygenase</keyword>
<dbReference type="Gene3D" id="2.60.120.590">
    <property type="entry name" value="Alpha-ketoglutarate-dependent dioxygenase AlkB-like"/>
    <property type="match status" value="1"/>
</dbReference>
<keyword evidence="2" id="KW-0479">Metal-binding</keyword>
<gene>
    <name evidence="7" type="primary">alkB</name>
    <name evidence="7" type="ORF">GOB81_12240</name>
</gene>
<comment type="caution">
    <text evidence="7">The sequence shown here is derived from an EMBL/GenBank/DDBJ whole genome shotgun (WGS) entry which is preliminary data.</text>
</comment>
<dbReference type="Pfam" id="PF13532">
    <property type="entry name" value="2OG-FeII_Oxy_2"/>
    <property type="match status" value="1"/>
</dbReference>
<dbReference type="PANTHER" id="PTHR16557">
    <property type="entry name" value="ALKYLATED DNA REPAIR PROTEIN ALKB-RELATED"/>
    <property type="match status" value="1"/>
</dbReference>
<dbReference type="SUPFAM" id="SSF51197">
    <property type="entry name" value="Clavaminate synthase-like"/>
    <property type="match status" value="1"/>
</dbReference>
<evidence type="ECO:0000256" key="4">
    <source>
        <dbReference type="ARBA" id="ARBA00023002"/>
    </source>
</evidence>
<dbReference type="InterPro" id="IPR037151">
    <property type="entry name" value="AlkB-like_sf"/>
</dbReference>
<dbReference type="PANTHER" id="PTHR16557:SF2">
    <property type="entry name" value="NUCLEIC ACID DIOXYGENASE ALKBH1"/>
    <property type="match status" value="1"/>
</dbReference>
<evidence type="ECO:0000313" key="7">
    <source>
        <dbReference type="EMBL" id="NHN89391.1"/>
    </source>
</evidence>
<dbReference type="InterPro" id="IPR027450">
    <property type="entry name" value="AlkB-like"/>
</dbReference>
<dbReference type="EMBL" id="WOSY01000011">
    <property type="protein sequence ID" value="NHN89391.1"/>
    <property type="molecule type" value="Genomic_DNA"/>
</dbReference>
<evidence type="ECO:0000256" key="1">
    <source>
        <dbReference type="ARBA" id="ARBA00001954"/>
    </source>
</evidence>
<dbReference type="InterPro" id="IPR005123">
    <property type="entry name" value="Oxoglu/Fe-dep_dioxygenase_dom"/>
</dbReference>
<keyword evidence="5" id="KW-0408">Iron</keyword>
<sequence>MTADLFDLPEAHSPEAAEPIHLDEGAVIFPGMALPQAPALLDATRSIVRQAPFRHLVTPGGHRMSVGMTACGDYGWTSDRSGYRYTRTQPDSAQPWPPMPDVFRALVLAATERAGFDRPPLQSGLINLYRHGTRLSLHQDRDEDAPDSPIVSVSLGVAATFLWGGLTREAPVRRFRLSHGDVVVWGGPSRFVFHGIAPLPRMTHPATGECRVNLTFRNVMSEANAALRER</sequence>
<evidence type="ECO:0000256" key="5">
    <source>
        <dbReference type="ARBA" id="ARBA00023004"/>
    </source>
</evidence>
<organism evidence="7 8">
    <name type="scientific">Acetobacter conturbans</name>
    <dbReference type="NCBI Taxonomy" id="1737472"/>
    <lineage>
        <taxon>Bacteria</taxon>
        <taxon>Pseudomonadati</taxon>
        <taxon>Pseudomonadota</taxon>
        <taxon>Alphaproteobacteria</taxon>
        <taxon>Acetobacterales</taxon>
        <taxon>Acetobacteraceae</taxon>
        <taxon>Acetobacter</taxon>
    </lineage>
</organism>
<dbReference type="PROSITE" id="PS51471">
    <property type="entry name" value="FE2OG_OXY"/>
    <property type="match status" value="1"/>
</dbReference>
<evidence type="ECO:0000259" key="6">
    <source>
        <dbReference type="PROSITE" id="PS51471"/>
    </source>
</evidence>
<evidence type="ECO:0000313" key="8">
    <source>
        <dbReference type="Proteomes" id="UP000631653"/>
    </source>
</evidence>
<name>A0ABX0K3L8_9PROT</name>
<comment type="cofactor">
    <cofactor evidence="1">
        <name>Fe(2+)</name>
        <dbReference type="ChEBI" id="CHEBI:29033"/>
    </cofactor>
</comment>
<accession>A0ABX0K3L8</accession>
<dbReference type="GO" id="GO:0035516">
    <property type="term" value="F:broad specificity oxidative DNA demethylase activity"/>
    <property type="evidence" value="ECO:0007669"/>
    <property type="project" value="UniProtKB-EC"/>
</dbReference>
<dbReference type="NCBIfam" id="NF011930">
    <property type="entry name" value="PRK15401.1"/>
    <property type="match status" value="1"/>
</dbReference>
<keyword evidence="8" id="KW-1185">Reference proteome</keyword>
<feature type="domain" description="Fe2OG dioxygenase" evidence="6">
    <location>
        <begin position="120"/>
        <end position="220"/>
    </location>
</feature>
<evidence type="ECO:0000256" key="3">
    <source>
        <dbReference type="ARBA" id="ARBA00022964"/>
    </source>
</evidence>
<reference evidence="7 8" key="1">
    <citation type="journal article" date="2020" name="Int. J. Syst. Evol. Microbiol.">
        <title>Novel acetic acid bacteria from cider fermentations: Acetobacter conturbans sp. nov. and Acetobacter fallax sp. nov.</title>
        <authorList>
            <person name="Sombolestani A.S."/>
            <person name="Cleenwerck I."/>
            <person name="Cnockaert M."/>
            <person name="Borremans W."/>
            <person name="Wieme A.D."/>
            <person name="De Vuyst L."/>
            <person name="Vandamme P."/>
        </authorList>
    </citation>
    <scope>NUCLEOTIDE SEQUENCE [LARGE SCALE GENOMIC DNA]</scope>
    <source>
        <strain evidence="7 8">LMG 1627</strain>
    </source>
</reference>
<dbReference type="RefSeq" id="WP_173570743.1">
    <property type="nucleotide sequence ID" value="NZ_WOSY01000011.1"/>
</dbReference>
<dbReference type="Proteomes" id="UP000631653">
    <property type="component" value="Unassembled WGS sequence"/>
</dbReference>
<evidence type="ECO:0000256" key="2">
    <source>
        <dbReference type="ARBA" id="ARBA00022723"/>
    </source>
</evidence>
<proteinExistence type="predicted"/>
<protein>
    <submittedName>
        <fullName evidence="7">DNA oxidative demethylase AlkB</fullName>
        <ecNumber evidence="7">1.14.11.33</ecNumber>
    </submittedName>
</protein>
<keyword evidence="4 7" id="KW-0560">Oxidoreductase</keyword>
<dbReference type="InterPro" id="IPR004574">
    <property type="entry name" value="Alkb"/>
</dbReference>